<dbReference type="Gene3D" id="1.10.530.10">
    <property type="match status" value="1"/>
</dbReference>
<comment type="caution">
    <text evidence="2">The sequence shown here is derived from an EMBL/GenBank/DDBJ whole genome shotgun (WGS) entry which is preliminary data.</text>
</comment>
<protein>
    <recommendedName>
        <fullName evidence="4">Lytic transglycosylase domain-containing protein</fullName>
    </recommendedName>
</protein>
<dbReference type="SUPFAM" id="SSF53955">
    <property type="entry name" value="Lysozyme-like"/>
    <property type="match status" value="1"/>
</dbReference>
<feature type="region of interest" description="Disordered" evidence="1">
    <location>
        <begin position="115"/>
        <end position="134"/>
    </location>
</feature>
<dbReference type="OrthoDB" id="9766277at2"/>
<accession>A0A4Q7X742</accession>
<proteinExistence type="predicted"/>
<evidence type="ECO:0000313" key="3">
    <source>
        <dbReference type="Proteomes" id="UP000292027"/>
    </source>
</evidence>
<gene>
    <name evidence="2" type="ORF">EV645_1081</name>
</gene>
<feature type="compositionally biased region" description="Basic and acidic residues" evidence="1">
    <location>
        <begin position="119"/>
        <end position="134"/>
    </location>
</feature>
<name>A0A4Q7X742_9ACTN</name>
<dbReference type="AlphaFoldDB" id="A0A4Q7X742"/>
<evidence type="ECO:0000256" key="1">
    <source>
        <dbReference type="SAM" id="MobiDB-lite"/>
    </source>
</evidence>
<dbReference type="RefSeq" id="WP_130440314.1">
    <property type="nucleotide sequence ID" value="NZ_SHKR01000011.1"/>
</dbReference>
<organism evidence="2 3">
    <name type="scientific">Kribbella rubisoli</name>
    <dbReference type="NCBI Taxonomy" id="3075929"/>
    <lineage>
        <taxon>Bacteria</taxon>
        <taxon>Bacillati</taxon>
        <taxon>Actinomycetota</taxon>
        <taxon>Actinomycetes</taxon>
        <taxon>Propionibacteriales</taxon>
        <taxon>Kribbellaceae</taxon>
        <taxon>Kribbella</taxon>
    </lineage>
</organism>
<evidence type="ECO:0000313" key="2">
    <source>
        <dbReference type="EMBL" id="RZU18881.1"/>
    </source>
</evidence>
<sequence>MKAKRSVTALAVTGIAVVSVVAGIDLFSSPGSSSASEKVSGRAEMAVINSGKVLSGPATSPTAKPTDAADAAADAVRMRNQVEAVAQQQIALQDAADQKNAAKNAALRRYEALQQADRSVQEERASRDAERKKYEGTPKEVAMNLLPDHGWSQSQFSCLEKLWNKESRWRVDADNPTSTAYGIPQALPGNRMAAYGKDWRTNPVVQIKWGLDYIEATYGSPCSAWGHSQAKGWY</sequence>
<reference evidence="2 3" key="1">
    <citation type="journal article" date="2015" name="Stand. Genomic Sci.">
        <title>Genomic Encyclopedia of Bacterial and Archaeal Type Strains, Phase III: the genomes of soil and plant-associated and newly described type strains.</title>
        <authorList>
            <person name="Whitman W.B."/>
            <person name="Woyke T."/>
            <person name="Klenk H.P."/>
            <person name="Zhou Y."/>
            <person name="Lilburn T.G."/>
            <person name="Beck B.J."/>
            <person name="De Vos P."/>
            <person name="Vandamme P."/>
            <person name="Eisen J.A."/>
            <person name="Garrity G."/>
            <person name="Hugenholtz P."/>
            <person name="Kyrpides N.C."/>
        </authorList>
    </citation>
    <scope>NUCLEOTIDE SEQUENCE [LARGE SCALE GENOMIC DNA]</scope>
    <source>
        <strain evidence="2 3">VKM Ac-2540</strain>
    </source>
</reference>
<dbReference type="InterPro" id="IPR023346">
    <property type="entry name" value="Lysozyme-like_dom_sf"/>
</dbReference>
<evidence type="ECO:0008006" key="4">
    <source>
        <dbReference type="Google" id="ProtNLM"/>
    </source>
</evidence>
<keyword evidence="3" id="KW-1185">Reference proteome</keyword>
<dbReference type="Proteomes" id="UP000292027">
    <property type="component" value="Unassembled WGS sequence"/>
</dbReference>
<dbReference type="EMBL" id="SHKR01000011">
    <property type="protein sequence ID" value="RZU18881.1"/>
    <property type="molecule type" value="Genomic_DNA"/>
</dbReference>